<evidence type="ECO:0000256" key="3">
    <source>
        <dbReference type="ARBA" id="ARBA00023274"/>
    </source>
</evidence>
<dbReference type="EMBL" id="LR862149">
    <property type="protein sequence ID" value="CAD1831430.1"/>
    <property type="molecule type" value="Genomic_DNA"/>
</dbReference>
<gene>
    <name evidence="6" type="ORF">CB5_LOCUS14641</name>
</gene>
<evidence type="ECO:0000313" key="6">
    <source>
        <dbReference type="EMBL" id="CAD1831430.1"/>
    </source>
</evidence>
<name>A0A6V7PKP4_ANACO</name>
<dbReference type="AlphaFoldDB" id="A0A6V7PKP4"/>
<organism evidence="6">
    <name type="scientific">Ananas comosus var. bracteatus</name>
    <name type="common">red pineapple</name>
    <dbReference type="NCBI Taxonomy" id="296719"/>
    <lineage>
        <taxon>Eukaryota</taxon>
        <taxon>Viridiplantae</taxon>
        <taxon>Streptophyta</taxon>
        <taxon>Embryophyta</taxon>
        <taxon>Tracheophyta</taxon>
        <taxon>Spermatophyta</taxon>
        <taxon>Magnoliopsida</taxon>
        <taxon>Liliopsida</taxon>
        <taxon>Poales</taxon>
        <taxon>Bromeliaceae</taxon>
        <taxon>Bromelioideae</taxon>
        <taxon>Ananas</taxon>
    </lineage>
</organism>
<dbReference type="FunFam" id="3.30.1390.10:FF:000001">
    <property type="entry name" value="50S ribosomal protein L7/L12"/>
    <property type="match status" value="1"/>
</dbReference>
<feature type="compositionally biased region" description="Polar residues" evidence="4">
    <location>
        <begin position="1"/>
        <end position="13"/>
    </location>
</feature>
<keyword evidence="2" id="KW-0689">Ribosomal protein</keyword>
<dbReference type="Gene3D" id="3.30.1390.10">
    <property type="match status" value="1"/>
</dbReference>
<dbReference type="InterPro" id="IPR013823">
    <property type="entry name" value="Ribosomal_bL12_C"/>
</dbReference>
<dbReference type="InterPro" id="IPR014719">
    <property type="entry name" value="Ribosomal_bL12_C/ClpS-like"/>
</dbReference>
<sequence length="229" mass="25286">MTFLPSSNASFSNGAPLGQNRVERQRRRRRRRSAPLTMMNRLALLKELQGSLSLSRREIVSAQRRLFSTDVASNSSNPKKYKYPPVYNPYGPRPPPSEKIVQLADQIAALPPEEIKQIGPTLLIRLNQPKLQPISGQGFSFGPQTGAGPAKAEEKKAEKTAFDVKLEKFDAAAKIKVIKEVRTFTNLGLKEAKDLVEKVPVVLKQGVTKEEANEIIEKIKAAGGVAVME</sequence>
<protein>
    <recommendedName>
        <fullName evidence="5">Large ribosomal subunit protein bL12 C-terminal domain-containing protein</fullName>
    </recommendedName>
</protein>
<evidence type="ECO:0000259" key="5">
    <source>
        <dbReference type="Pfam" id="PF00542"/>
    </source>
</evidence>
<reference evidence="6" key="1">
    <citation type="submission" date="2020-07" db="EMBL/GenBank/DDBJ databases">
        <authorList>
            <person name="Lin J."/>
        </authorList>
    </citation>
    <scope>NUCLEOTIDE SEQUENCE</scope>
</reference>
<dbReference type="GO" id="GO:0005840">
    <property type="term" value="C:ribosome"/>
    <property type="evidence" value="ECO:0007669"/>
    <property type="project" value="UniProtKB-KW"/>
</dbReference>
<evidence type="ECO:0000256" key="4">
    <source>
        <dbReference type="SAM" id="MobiDB-lite"/>
    </source>
</evidence>
<feature type="domain" description="Large ribosomal subunit protein bL12 C-terminal" evidence="5">
    <location>
        <begin position="162"/>
        <end position="225"/>
    </location>
</feature>
<dbReference type="Pfam" id="PF00542">
    <property type="entry name" value="Ribosomal_L12"/>
    <property type="match status" value="1"/>
</dbReference>
<feature type="region of interest" description="Disordered" evidence="4">
    <location>
        <begin position="1"/>
        <end position="36"/>
    </location>
</feature>
<dbReference type="PANTHER" id="PTHR45987">
    <property type="entry name" value="39S RIBOSOMAL PROTEIN L12"/>
    <property type="match status" value="1"/>
</dbReference>
<accession>A0A6V7PKP4</accession>
<dbReference type="GO" id="GO:0003729">
    <property type="term" value="F:mRNA binding"/>
    <property type="evidence" value="ECO:0007669"/>
    <property type="project" value="TreeGrafter"/>
</dbReference>
<evidence type="ECO:0000256" key="1">
    <source>
        <dbReference type="ARBA" id="ARBA00007197"/>
    </source>
</evidence>
<feature type="compositionally biased region" description="Basic residues" evidence="4">
    <location>
        <begin position="24"/>
        <end position="33"/>
    </location>
</feature>
<dbReference type="CDD" id="cd00387">
    <property type="entry name" value="Ribosomal_L7_L12"/>
    <property type="match status" value="1"/>
</dbReference>
<dbReference type="GO" id="GO:1990904">
    <property type="term" value="C:ribonucleoprotein complex"/>
    <property type="evidence" value="ECO:0007669"/>
    <property type="project" value="UniProtKB-KW"/>
</dbReference>
<dbReference type="GO" id="GO:0006412">
    <property type="term" value="P:translation"/>
    <property type="evidence" value="ECO:0007669"/>
    <property type="project" value="InterPro"/>
</dbReference>
<proteinExistence type="inferred from homology"/>
<dbReference type="GO" id="GO:0003735">
    <property type="term" value="F:structural constituent of ribosome"/>
    <property type="evidence" value="ECO:0007669"/>
    <property type="project" value="InterPro"/>
</dbReference>
<evidence type="ECO:0000256" key="2">
    <source>
        <dbReference type="ARBA" id="ARBA00022980"/>
    </source>
</evidence>
<keyword evidence="3" id="KW-0687">Ribonucleoprotein</keyword>
<dbReference type="SUPFAM" id="SSF54736">
    <property type="entry name" value="ClpS-like"/>
    <property type="match status" value="1"/>
</dbReference>
<dbReference type="InterPro" id="IPR000206">
    <property type="entry name" value="Ribosomal_bL12"/>
</dbReference>
<comment type="similarity">
    <text evidence="1">Belongs to the bacterial ribosomal protein bL12 family.</text>
</comment>
<dbReference type="PANTHER" id="PTHR45987:SF6">
    <property type="entry name" value="RIBOSOMAL PROTEIN L12_ ATP-DEPENDENT CLP PROTEASE ADAPTOR PROTEIN CLPS FAMILY PROTEIN"/>
    <property type="match status" value="1"/>
</dbReference>